<evidence type="ECO:0000256" key="1">
    <source>
        <dbReference type="ARBA" id="ARBA00004123"/>
    </source>
</evidence>
<dbReference type="Gene3D" id="1.10.20.10">
    <property type="entry name" value="Histone, subunit A"/>
    <property type="match status" value="1"/>
</dbReference>
<feature type="region of interest" description="Disordered" evidence="5">
    <location>
        <begin position="522"/>
        <end position="552"/>
    </location>
</feature>
<evidence type="ECO:0000256" key="4">
    <source>
        <dbReference type="ARBA" id="ARBA00023242"/>
    </source>
</evidence>
<feature type="compositionally biased region" description="Acidic residues" evidence="5">
    <location>
        <begin position="157"/>
        <end position="166"/>
    </location>
</feature>
<dbReference type="InterPro" id="IPR009072">
    <property type="entry name" value="Histone-fold"/>
</dbReference>
<feature type="compositionally biased region" description="Acidic residues" evidence="5">
    <location>
        <begin position="178"/>
        <end position="187"/>
    </location>
</feature>
<evidence type="ECO:0000313" key="7">
    <source>
        <dbReference type="EMBL" id="KAK5293098.1"/>
    </source>
</evidence>
<dbReference type="Pfam" id="PF15511">
    <property type="entry name" value="CENP-T_C"/>
    <property type="match status" value="1"/>
</dbReference>
<feature type="compositionally biased region" description="Acidic residues" evidence="5">
    <location>
        <begin position="328"/>
        <end position="349"/>
    </location>
</feature>
<comment type="subcellular location">
    <subcellularLocation>
        <location evidence="2">Chromosome</location>
    </subcellularLocation>
    <subcellularLocation>
        <location evidence="1">Nucleus</location>
    </subcellularLocation>
</comment>
<dbReference type="InterPro" id="IPR035425">
    <property type="entry name" value="CENP-T/H4_C"/>
</dbReference>
<keyword evidence="4" id="KW-0539">Nucleus</keyword>
<evidence type="ECO:0000259" key="6">
    <source>
        <dbReference type="Pfam" id="PF15511"/>
    </source>
</evidence>
<comment type="caution">
    <text evidence="7">The sequence shown here is derived from an EMBL/GenBank/DDBJ whole genome shotgun (WGS) entry which is preliminary data.</text>
</comment>
<feature type="region of interest" description="Disordered" evidence="5">
    <location>
        <begin position="324"/>
        <end position="369"/>
    </location>
</feature>
<proteinExistence type="predicted"/>
<feature type="compositionally biased region" description="Basic residues" evidence="5">
    <location>
        <begin position="406"/>
        <end position="421"/>
    </location>
</feature>
<feature type="compositionally biased region" description="Polar residues" evidence="5">
    <location>
        <begin position="43"/>
        <end position="69"/>
    </location>
</feature>
<feature type="region of interest" description="Disordered" evidence="5">
    <location>
        <begin position="1"/>
        <end position="222"/>
    </location>
</feature>
<keyword evidence="3" id="KW-0158">Chromosome</keyword>
<dbReference type="SUPFAM" id="SSF47113">
    <property type="entry name" value="Histone-fold"/>
    <property type="match status" value="1"/>
</dbReference>
<feature type="compositionally biased region" description="Basic and acidic residues" evidence="5">
    <location>
        <begin position="116"/>
        <end position="125"/>
    </location>
</feature>
<evidence type="ECO:0000313" key="8">
    <source>
        <dbReference type="Proteomes" id="UP001357485"/>
    </source>
</evidence>
<feature type="region of interest" description="Disordered" evidence="5">
    <location>
        <begin position="249"/>
        <end position="270"/>
    </location>
</feature>
<feature type="compositionally biased region" description="Acidic residues" evidence="5">
    <location>
        <begin position="541"/>
        <end position="552"/>
    </location>
</feature>
<name>A0ABR0M7Y1_9PEZI</name>
<dbReference type="Proteomes" id="UP001357485">
    <property type="component" value="Unassembled WGS sequence"/>
</dbReference>
<dbReference type="CDD" id="cd22920">
    <property type="entry name" value="HFD_CENP-T"/>
    <property type="match status" value="1"/>
</dbReference>
<accession>A0ABR0M7Y1</accession>
<dbReference type="PANTHER" id="PTHR22980:SF5">
    <property type="entry name" value="CENP-T_HISTONE H4 HISTONE FOLD DOMAIN-CONTAINING PROTEIN"/>
    <property type="match status" value="1"/>
</dbReference>
<organism evidence="7 8">
    <name type="scientific">Cryomyces antarcticus</name>
    <dbReference type="NCBI Taxonomy" id="329879"/>
    <lineage>
        <taxon>Eukaryota</taxon>
        <taxon>Fungi</taxon>
        <taxon>Dikarya</taxon>
        <taxon>Ascomycota</taxon>
        <taxon>Pezizomycotina</taxon>
        <taxon>Dothideomycetes</taxon>
        <taxon>Dothideomycetes incertae sedis</taxon>
        <taxon>Cryomyces</taxon>
    </lineage>
</organism>
<gene>
    <name evidence="7" type="ORF">LTR16_001757</name>
</gene>
<evidence type="ECO:0000256" key="2">
    <source>
        <dbReference type="ARBA" id="ARBA00004286"/>
    </source>
</evidence>
<dbReference type="EMBL" id="JAVRRA010000108">
    <property type="protein sequence ID" value="KAK5293098.1"/>
    <property type="molecule type" value="Genomic_DNA"/>
</dbReference>
<feature type="compositionally biased region" description="Basic residues" evidence="5">
    <location>
        <begin position="1"/>
        <end position="11"/>
    </location>
</feature>
<evidence type="ECO:0000256" key="3">
    <source>
        <dbReference type="ARBA" id="ARBA00022454"/>
    </source>
</evidence>
<sequence>MTEPRRKRPRVTPRNSNVEEAAVGKETPYADLRQLAGIIQKPHTPSQPIASFSAPQTSKRTSTAVSQTPRAPANLRQAPKRVGPPTTPHAIRALQQRRAAAAAGTPGLTRRRSGRQQRETPRDILRNLSKLLAPKTQPIDRSPQASQQVGARKSQPDDEYWEDEPDIPVPRLSMPLNDQDEDDDSFYEEPPRMSARLDDDDQTGRSFEAPRRALAGQSRLSRGSYGSVRLSDRFADLNELGINTMSDAEDTARPYLDEEDDLPYVDDDGDAIVPEETQDLRSFTDVAAKMLSRKSELALAALEESEHDPTFRFVIPERGRKPSIALGIEEEPNDDALLEAEELEADDDAPPAYGDLPNTEGEKDNEDAEADDIFENVYGDAHTDLDYTAIPTSPRTAAGGSALKGPTKRKRPEQKLSRHGHPYPSLPSSVIKRLSTILARSVAGGSKLNKDTLAAISQASDWFFEQVAEDLGRYAEHAGRRTIEEGDVVLLMGRQRQLTATTTPFSLAQKYLPRELVQQIRMPPVSKMKGKGKRKRPLDVIQEESEDSADEE</sequence>
<protein>
    <recommendedName>
        <fullName evidence="6">CENP-T/Histone H4 histone fold domain-containing protein</fullName>
    </recommendedName>
</protein>
<evidence type="ECO:0000256" key="5">
    <source>
        <dbReference type="SAM" id="MobiDB-lite"/>
    </source>
</evidence>
<dbReference type="PANTHER" id="PTHR22980">
    <property type="entry name" value="CORTISTATIN"/>
    <property type="match status" value="1"/>
</dbReference>
<feature type="compositionally biased region" description="Low complexity" evidence="5">
    <location>
        <begin position="92"/>
        <end position="108"/>
    </location>
</feature>
<reference evidence="7 8" key="1">
    <citation type="submission" date="2023-08" db="EMBL/GenBank/DDBJ databases">
        <title>Black Yeasts Isolated from many extreme environments.</title>
        <authorList>
            <person name="Coleine C."/>
            <person name="Stajich J.E."/>
            <person name="Selbmann L."/>
        </authorList>
    </citation>
    <scope>NUCLEOTIDE SEQUENCE [LARGE SCALE GENOMIC DNA]</scope>
    <source>
        <strain evidence="7 8">CCFEE 536</strain>
    </source>
</reference>
<feature type="region of interest" description="Disordered" evidence="5">
    <location>
        <begin position="389"/>
        <end position="425"/>
    </location>
</feature>
<keyword evidence="8" id="KW-1185">Reference proteome</keyword>
<feature type="domain" description="CENP-T/Histone H4 histone fold" evidence="6">
    <location>
        <begin position="419"/>
        <end position="523"/>
    </location>
</feature>
<feature type="compositionally biased region" description="Acidic residues" evidence="5">
    <location>
        <begin position="257"/>
        <end position="270"/>
    </location>
</feature>